<protein>
    <submittedName>
        <fullName evidence="2">Uncharacterized protein</fullName>
    </submittedName>
</protein>
<dbReference type="Proteomes" id="UP000757232">
    <property type="component" value="Unassembled WGS sequence"/>
</dbReference>
<gene>
    <name evidence="2" type="ORF">A7U60_g9091</name>
</gene>
<accession>A0A9Q5HQ43</accession>
<comment type="caution">
    <text evidence="2">The sequence shown here is derived from an EMBL/GenBank/DDBJ whole genome shotgun (WGS) entry which is preliminary data.</text>
</comment>
<evidence type="ECO:0000313" key="3">
    <source>
        <dbReference type="Proteomes" id="UP000757232"/>
    </source>
</evidence>
<name>A0A9Q5HQ43_SANBA</name>
<feature type="transmembrane region" description="Helical" evidence="1">
    <location>
        <begin position="64"/>
        <end position="90"/>
    </location>
</feature>
<keyword evidence="1" id="KW-0812">Transmembrane</keyword>
<keyword evidence="1" id="KW-0472">Membrane</keyword>
<dbReference type="AlphaFoldDB" id="A0A9Q5HQ43"/>
<evidence type="ECO:0000313" key="2">
    <source>
        <dbReference type="EMBL" id="OCB83885.1"/>
    </source>
</evidence>
<keyword evidence="1" id="KW-1133">Transmembrane helix</keyword>
<dbReference type="EMBL" id="LNZH02000217">
    <property type="protein sequence ID" value="OCB83885.1"/>
    <property type="molecule type" value="Genomic_DNA"/>
</dbReference>
<feature type="transmembrane region" description="Helical" evidence="1">
    <location>
        <begin position="25"/>
        <end position="44"/>
    </location>
</feature>
<sequence length="120" mass="13328">MFGILNLIANTGSTARDWCMLERNILSHIKLGLLLSLLSASILLDARLSGSNESGSDPGPRHSLPSYFPIALVLALSALLALLAGTWEYWSSDRDMRTQRAFMVASKWVLYRKSSSKHDY</sequence>
<keyword evidence="3" id="KW-1185">Reference proteome</keyword>
<dbReference type="OrthoDB" id="5525680at2759"/>
<organism evidence="2 3">
    <name type="scientific">Sanghuangporus baumii</name>
    <name type="common">Phellinus baumii</name>
    <dbReference type="NCBI Taxonomy" id="108892"/>
    <lineage>
        <taxon>Eukaryota</taxon>
        <taxon>Fungi</taxon>
        <taxon>Dikarya</taxon>
        <taxon>Basidiomycota</taxon>
        <taxon>Agaricomycotina</taxon>
        <taxon>Agaricomycetes</taxon>
        <taxon>Hymenochaetales</taxon>
        <taxon>Hymenochaetaceae</taxon>
        <taxon>Sanghuangporus</taxon>
    </lineage>
</organism>
<reference evidence="2" key="1">
    <citation type="submission" date="2016-06" db="EMBL/GenBank/DDBJ databases">
        <title>Draft Genome sequence of the fungus Inonotus baumii.</title>
        <authorList>
            <person name="Zhu H."/>
            <person name="Lin W."/>
        </authorList>
    </citation>
    <scope>NUCLEOTIDE SEQUENCE</scope>
    <source>
        <strain evidence="2">821</strain>
    </source>
</reference>
<evidence type="ECO:0000256" key="1">
    <source>
        <dbReference type="SAM" id="Phobius"/>
    </source>
</evidence>
<proteinExistence type="predicted"/>